<dbReference type="InterPro" id="IPR039261">
    <property type="entry name" value="FNR_nucleotide-bd"/>
</dbReference>
<accession>A0A096AEN1</accession>
<dbReference type="EMBL" id="JRNH01000032">
    <property type="protein sequence ID" value="KGF19394.1"/>
    <property type="molecule type" value="Genomic_DNA"/>
</dbReference>
<dbReference type="InterPro" id="IPR017938">
    <property type="entry name" value="Riboflavin_synthase-like_b-brl"/>
</dbReference>
<dbReference type="Pfam" id="PF04954">
    <property type="entry name" value="SIP"/>
    <property type="match status" value="1"/>
</dbReference>
<evidence type="ECO:0000313" key="3">
    <source>
        <dbReference type="EMBL" id="KGF19394.1"/>
    </source>
</evidence>
<dbReference type="PANTHER" id="PTHR30157:SF0">
    <property type="entry name" value="NADPH-DEPENDENT FERRIC-CHELATE REDUCTASE"/>
    <property type="match status" value="1"/>
</dbReference>
<dbReference type="Pfam" id="PF08021">
    <property type="entry name" value="FAD_binding_9"/>
    <property type="match status" value="1"/>
</dbReference>
<evidence type="ECO:0000259" key="2">
    <source>
        <dbReference type="PROSITE" id="PS51384"/>
    </source>
</evidence>
<dbReference type="AlphaFoldDB" id="A0A096AEN1"/>
<reference evidence="3 4" key="1">
    <citation type="submission" date="2014-07" db="EMBL/GenBank/DDBJ databases">
        <authorList>
            <person name="McCorrison J."/>
            <person name="Sanka R."/>
            <person name="Torralba M."/>
            <person name="Gillis M."/>
            <person name="Haft D.H."/>
            <person name="Methe B."/>
            <person name="Sutton G."/>
            <person name="Nelson K.E."/>
        </authorList>
    </citation>
    <scope>NUCLEOTIDE SEQUENCE [LARGE SCALE GENOMIC DNA]</scope>
    <source>
        <strain evidence="3 4">DNF00011</strain>
    </source>
</reference>
<dbReference type="SUPFAM" id="SSF63380">
    <property type="entry name" value="Riboflavin synthase domain-like"/>
    <property type="match status" value="1"/>
</dbReference>
<dbReference type="RefSeq" id="WP_035757751.1">
    <property type="nucleotide sequence ID" value="NZ_JRNH01000032.1"/>
</dbReference>
<comment type="caution">
    <text evidence="3">The sequence shown here is derived from an EMBL/GenBank/DDBJ whole genome shotgun (WGS) entry which is preliminary data.</text>
</comment>
<sequence length="333" mass="36867">MGYQPHRVRVARTRQISPHFQRITFHGVENVGPKDTIRDVRIKVLISTNGQLPDLPEENWFTAWKDLDPQTRGHIRTYSIRAFRRDLSNNTPDELDIDFVLHPHAAGPASVWATEAQVGDELLIIAPTRDDASGHGIEFAPGASSRIVMLGDETALPAIAKTLEEWPEGVQGDVFIEIPCISDAQQLEVPSGVSVQWLARAEDERDSSGELLYSRLVKIVDNASSQAPQESPSNVLERNASPTTIPAGENDASVLVWETPSFSQSGEDISYGRSEDQANTESLDPTLSGTYFWIAGESSAVVRMRRLLVKECQVPRNQVSFMGYWKRGYAAKG</sequence>
<gene>
    <name evidence="3" type="ORF">HMPREF2128_09815</name>
</gene>
<dbReference type="PANTHER" id="PTHR30157">
    <property type="entry name" value="FERRIC REDUCTASE, NADPH-DEPENDENT"/>
    <property type="match status" value="1"/>
</dbReference>
<protein>
    <submittedName>
        <fullName evidence="3">Side tail fiber protein</fullName>
    </submittedName>
</protein>
<name>A0A096AEN1_9MICC</name>
<dbReference type="Gene3D" id="2.40.30.10">
    <property type="entry name" value="Translation factors"/>
    <property type="match status" value="1"/>
</dbReference>
<evidence type="ECO:0000256" key="1">
    <source>
        <dbReference type="SAM" id="MobiDB-lite"/>
    </source>
</evidence>
<dbReference type="GO" id="GO:0016491">
    <property type="term" value="F:oxidoreductase activity"/>
    <property type="evidence" value="ECO:0007669"/>
    <property type="project" value="InterPro"/>
</dbReference>
<evidence type="ECO:0000313" key="4">
    <source>
        <dbReference type="Proteomes" id="UP000053528"/>
    </source>
</evidence>
<dbReference type="InterPro" id="IPR039374">
    <property type="entry name" value="SIP_fam"/>
</dbReference>
<dbReference type="InterPro" id="IPR013113">
    <property type="entry name" value="SIP_FAD-bd"/>
</dbReference>
<dbReference type="Proteomes" id="UP000053528">
    <property type="component" value="Unassembled WGS sequence"/>
</dbReference>
<proteinExistence type="predicted"/>
<feature type="domain" description="FAD-binding FR-type" evidence="2">
    <location>
        <begin position="3"/>
        <end position="142"/>
    </location>
</feature>
<organism evidence="3 4">
    <name type="scientific">Pseudoglutamicibacter albus DNF00011</name>
    <dbReference type="NCBI Taxonomy" id="1401063"/>
    <lineage>
        <taxon>Bacteria</taxon>
        <taxon>Bacillati</taxon>
        <taxon>Actinomycetota</taxon>
        <taxon>Actinomycetes</taxon>
        <taxon>Micrococcales</taxon>
        <taxon>Micrococcaceae</taxon>
        <taxon>Pseudoglutamicibacter</taxon>
    </lineage>
</organism>
<dbReference type="InterPro" id="IPR007037">
    <property type="entry name" value="SIP_rossman_dom"/>
</dbReference>
<dbReference type="Gene3D" id="3.40.50.80">
    <property type="entry name" value="Nucleotide-binding domain of ferredoxin-NADP reductase (FNR) module"/>
    <property type="match status" value="1"/>
</dbReference>
<dbReference type="PROSITE" id="PS51384">
    <property type="entry name" value="FAD_FR"/>
    <property type="match status" value="1"/>
</dbReference>
<dbReference type="InterPro" id="IPR017927">
    <property type="entry name" value="FAD-bd_FR_type"/>
</dbReference>
<dbReference type="CDD" id="cd06193">
    <property type="entry name" value="siderophore_interacting"/>
    <property type="match status" value="1"/>
</dbReference>
<feature type="region of interest" description="Disordered" evidence="1">
    <location>
        <begin position="224"/>
        <end position="250"/>
    </location>
</feature>
<feature type="compositionally biased region" description="Polar residues" evidence="1">
    <location>
        <begin position="224"/>
        <end position="244"/>
    </location>
</feature>